<feature type="domain" description="YetF C-terminal" evidence="8">
    <location>
        <begin position="83"/>
        <end position="199"/>
    </location>
</feature>
<comment type="similarity">
    <text evidence="2">Belongs to the UPF0702 family.</text>
</comment>
<evidence type="ECO:0000256" key="6">
    <source>
        <dbReference type="ARBA" id="ARBA00023136"/>
    </source>
</evidence>
<name>A0AB94IB23_9GAMM</name>
<evidence type="ECO:0000256" key="5">
    <source>
        <dbReference type="ARBA" id="ARBA00022989"/>
    </source>
</evidence>
<comment type="subcellular location">
    <subcellularLocation>
        <location evidence="1">Cell membrane</location>
        <topology evidence="1">Multi-pass membrane protein</topology>
    </subcellularLocation>
</comment>
<dbReference type="InterPro" id="IPR048454">
    <property type="entry name" value="YetF_N"/>
</dbReference>
<evidence type="ECO:0000259" key="8">
    <source>
        <dbReference type="Pfam" id="PF04239"/>
    </source>
</evidence>
<evidence type="ECO:0000256" key="2">
    <source>
        <dbReference type="ARBA" id="ARBA00006448"/>
    </source>
</evidence>
<evidence type="ECO:0000256" key="4">
    <source>
        <dbReference type="ARBA" id="ARBA00022692"/>
    </source>
</evidence>
<dbReference type="Gene3D" id="3.30.240.20">
    <property type="entry name" value="bsu07140 like domains"/>
    <property type="match status" value="2"/>
</dbReference>
<dbReference type="PANTHER" id="PTHR34582">
    <property type="entry name" value="UPF0702 TRANSMEMBRANE PROTEIN YCAP"/>
    <property type="match status" value="1"/>
</dbReference>
<feature type="domain" description="YetF-like N-terminal transmembrane" evidence="9">
    <location>
        <begin position="5"/>
        <end position="80"/>
    </location>
</feature>
<protein>
    <submittedName>
        <fullName evidence="10">DUF421 domain-containing protein</fullName>
    </submittedName>
</protein>
<dbReference type="InterPro" id="IPR023090">
    <property type="entry name" value="UPF0702_alpha/beta_dom_sf"/>
</dbReference>
<comment type="caution">
    <text evidence="10">The sequence shown here is derived from an EMBL/GenBank/DDBJ whole genome shotgun (WGS) entry which is preliminary data.</text>
</comment>
<organism evidence="10 11">
    <name type="scientific">Candidatus Schmidhempelia bombi str. Bimp</name>
    <dbReference type="NCBI Taxonomy" id="1387197"/>
    <lineage>
        <taxon>Bacteria</taxon>
        <taxon>Pseudomonadati</taxon>
        <taxon>Pseudomonadota</taxon>
        <taxon>Gammaproteobacteria</taxon>
        <taxon>Orbales</taxon>
        <taxon>Orbaceae</taxon>
        <taxon>Candidatus Schmidhempelia</taxon>
    </lineage>
</organism>
<keyword evidence="5 7" id="KW-1133">Transmembrane helix</keyword>
<keyword evidence="3" id="KW-1003">Cell membrane</keyword>
<dbReference type="Pfam" id="PF04239">
    <property type="entry name" value="DUF421"/>
    <property type="match status" value="1"/>
</dbReference>
<keyword evidence="4 7" id="KW-0812">Transmembrane</keyword>
<feature type="transmembrane region" description="Helical" evidence="7">
    <location>
        <begin position="6"/>
        <end position="25"/>
    </location>
</feature>
<accession>A0AB94IB23</accession>
<evidence type="ECO:0000256" key="7">
    <source>
        <dbReference type="SAM" id="Phobius"/>
    </source>
</evidence>
<dbReference type="InterPro" id="IPR007353">
    <property type="entry name" value="DUF421"/>
</dbReference>
<dbReference type="RefSeq" id="WP_024496578.1">
    <property type="nucleotide sequence ID" value="NZ_AWGA01000071.1"/>
</dbReference>
<feature type="transmembrane region" description="Helical" evidence="7">
    <location>
        <begin position="60"/>
        <end position="80"/>
    </location>
</feature>
<dbReference type="AlphaFoldDB" id="A0AB94IB23"/>
<keyword evidence="11" id="KW-1185">Reference proteome</keyword>
<dbReference type="GO" id="GO:0005886">
    <property type="term" value="C:plasma membrane"/>
    <property type="evidence" value="ECO:0007669"/>
    <property type="project" value="UniProtKB-SubCell"/>
</dbReference>
<evidence type="ECO:0000256" key="1">
    <source>
        <dbReference type="ARBA" id="ARBA00004651"/>
    </source>
</evidence>
<evidence type="ECO:0000313" key="10">
    <source>
        <dbReference type="EMBL" id="TEA26605.1"/>
    </source>
</evidence>
<dbReference type="PANTHER" id="PTHR34582:SF6">
    <property type="entry name" value="UPF0702 TRANSMEMBRANE PROTEIN YCAP"/>
    <property type="match status" value="1"/>
</dbReference>
<evidence type="ECO:0000313" key="11">
    <source>
        <dbReference type="Proteomes" id="UP000506160"/>
    </source>
</evidence>
<proteinExistence type="inferred from homology"/>
<dbReference type="EMBL" id="AWGA01000071">
    <property type="protein sequence ID" value="TEA26605.1"/>
    <property type="molecule type" value="Genomic_DNA"/>
</dbReference>
<keyword evidence="6 7" id="KW-0472">Membrane</keyword>
<dbReference type="Pfam" id="PF20730">
    <property type="entry name" value="YetF_N"/>
    <property type="match status" value="1"/>
</dbReference>
<reference evidence="10 11" key="1">
    <citation type="journal article" date="2014" name="Appl. Environ. Microbiol.">
        <title>Genomic features of a bumble bee symbiont reflect its host environment.</title>
        <authorList>
            <person name="Martinson V.G."/>
            <person name="Magoc T."/>
            <person name="Koch H."/>
            <person name="Salzberg S.L."/>
            <person name="Moran N.A."/>
        </authorList>
    </citation>
    <scope>NUCLEOTIDE SEQUENCE [LARGE SCALE GENOMIC DNA]</scope>
    <source>
        <strain evidence="10 11">Bimp</strain>
    </source>
</reference>
<dbReference type="Proteomes" id="UP000506160">
    <property type="component" value="Unassembled WGS sequence"/>
</dbReference>
<evidence type="ECO:0000256" key="3">
    <source>
        <dbReference type="ARBA" id="ARBA00022475"/>
    </source>
</evidence>
<evidence type="ECO:0000259" key="9">
    <source>
        <dbReference type="Pfam" id="PF20730"/>
    </source>
</evidence>
<sequence length="221" mass="24976">MDFIYINIIIKMIVAFCILLIYINLSGKGSLAPISALDQVGNVVLGAIIGGPLYNPNISIQLLIIASTIWAGLLLSIRYLTFKRNKIKDMVDGNSIRLMKNGKVLSNNFGDAKISPRDFIMLLHQRGYSNLNQLKDVWFEYNGQMTVVKKDDKSMATVVVENNIINHDNLEELGLTEEWLKGEIARQGQKLEDIFLAEIHDNKLWIYPEIRNEQAPVTATK</sequence>
<gene>
    <name evidence="10" type="ORF">O970_07940</name>
</gene>